<keyword evidence="1" id="KW-0805">Transcription regulation</keyword>
<evidence type="ECO:0000256" key="1">
    <source>
        <dbReference type="ARBA" id="ARBA00023015"/>
    </source>
</evidence>
<dbReference type="InterPro" id="IPR009057">
    <property type="entry name" value="Homeodomain-like_sf"/>
</dbReference>
<keyword evidence="6" id="KW-1185">Reference proteome</keyword>
<name>F6EG01_HOYSD</name>
<reference evidence="5 6" key="1">
    <citation type="journal article" date="2011" name="J. Bacteriol.">
        <title>Complete genome sequence of Amycolicicoccus subflavus DQS3-9A1T, an actinomycete isolated from crude oil-polluted soil.</title>
        <authorList>
            <person name="Cai M."/>
            <person name="Chen W.M."/>
            <person name="Nie Y."/>
            <person name="Chi C.Q."/>
            <person name="Wang Y.N."/>
            <person name="Tang Y.Q."/>
            <person name="Li G.Y."/>
            <person name="Wu X.L."/>
        </authorList>
    </citation>
    <scope>NUCLEOTIDE SEQUENCE [LARGE SCALE GENOMIC DNA]</scope>
    <source>
        <strain evidence="6">DSM 45089 / DQS3-9A1</strain>
    </source>
</reference>
<dbReference type="EMBL" id="CP002786">
    <property type="protein sequence ID" value="AEF38703.1"/>
    <property type="molecule type" value="Genomic_DNA"/>
</dbReference>
<sequence length="186" mass="20779">MRLLVTRDDYFEAAMRLLATEGAGNLKIGVLCKSLKVTSGSFYGYFGSFEGFVTEFLVYWEESQTDRIVRLANAPADPVERIHLMKELAGQVPHDAEAAIRSWAHTAPQVAEAQKRVDERRLEALEAVLRPAVGSRREARTLAMMGITLLVGLQQWRSPVTHAEFDLLFNEFEAVALNRVADRAAS</sequence>
<evidence type="ECO:0000259" key="4">
    <source>
        <dbReference type="Pfam" id="PF00440"/>
    </source>
</evidence>
<keyword evidence="2" id="KW-0238">DNA-binding</keyword>
<dbReference type="KEGG" id="asd:AS9A_0243"/>
<gene>
    <name evidence="5" type="ordered locus">AS9A_0243</name>
</gene>
<evidence type="ECO:0000256" key="2">
    <source>
        <dbReference type="ARBA" id="ARBA00023125"/>
    </source>
</evidence>
<dbReference type="AlphaFoldDB" id="F6EG01"/>
<protein>
    <submittedName>
        <fullName evidence="5">TetR family transcriptional regulator</fullName>
    </submittedName>
</protein>
<dbReference type="Gene3D" id="1.10.357.10">
    <property type="entry name" value="Tetracycline Repressor, domain 2"/>
    <property type="match status" value="1"/>
</dbReference>
<dbReference type="OrthoDB" id="3218408at2"/>
<feature type="domain" description="HTH tetR-type" evidence="4">
    <location>
        <begin position="12"/>
        <end position="51"/>
    </location>
</feature>
<dbReference type="PANTHER" id="PTHR30055:SF234">
    <property type="entry name" value="HTH-TYPE TRANSCRIPTIONAL REGULATOR BETI"/>
    <property type="match status" value="1"/>
</dbReference>
<dbReference type="PANTHER" id="PTHR30055">
    <property type="entry name" value="HTH-TYPE TRANSCRIPTIONAL REGULATOR RUTR"/>
    <property type="match status" value="1"/>
</dbReference>
<evidence type="ECO:0000313" key="6">
    <source>
        <dbReference type="Proteomes" id="UP000009235"/>
    </source>
</evidence>
<proteinExistence type="predicted"/>
<evidence type="ECO:0000313" key="5">
    <source>
        <dbReference type="EMBL" id="AEF38703.1"/>
    </source>
</evidence>
<dbReference type="eggNOG" id="COG1309">
    <property type="taxonomic scope" value="Bacteria"/>
</dbReference>
<dbReference type="HOGENOM" id="CLU_095332_1_1_11"/>
<dbReference type="Pfam" id="PF00440">
    <property type="entry name" value="TetR_N"/>
    <property type="match status" value="1"/>
</dbReference>
<keyword evidence="3" id="KW-0804">Transcription</keyword>
<accession>F6EG01</accession>
<dbReference type="SUPFAM" id="SSF46689">
    <property type="entry name" value="Homeodomain-like"/>
    <property type="match status" value="1"/>
</dbReference>
<dbReference type="RefSeq" id="WP_013805055.1">
    <property type="nucleotide sequence ID" value="NC_015564.1"/>
</dbReference>
<evidence type="ECO:0000256" key="3">
    <source>
        <dbReference type="ARBA" id="ARBA00023163"/>
    </source>
</evidence>
<dbReference type="InterPro" id="IPR001647">
    <property type="entry name" value="HTH_TetR"/>
</dbReference>
<dbReference type="InterPro" id="IPR050109">
    <property type="entry name" value="HTH-type_TetR-like_transc_reg"/>
</dbReference>
<organism evidence="5 6">
    <name type="scientific">Hoyosella subflava (strain DSM 45089 / JCM 17490 / NBRC 109087 / DQS3-9A1)</name>
    <name type="common">Amycolicicoccus subflavus</name>
    <dbReference type="NCBI Taxonomy" id="443218"/>
    <lineage>
        <taxon>Bacteria</taxon>
        <taxon>Bacillati</taxon>
        <taxon>Actinomycetota</taxon>
        <taxon>Actinomycetes</taxon>
        <taxon>Mycobacteriales</taxon>
        <taxon>Hoyosellaceae</taxon>
        <taxon>Hoyosella</taxon>
    </lineage>
</organism>
<dbReference type="GO" id="GO:0000976">
    <property type="term" value="F:transcription cis-regulatory region binding"/>
    <property type="evidence" value="ECO:0007669"/>
    <property type="project" value="TreeGrafter"/>
</dbReference>
<dbReference type="STRING" id="443218.AS9A_0243"/>
<dbReference type="Proteomes" id="UP000009235">
    <property type="component" value="Chromosome"/>
</dbReference>
<dbReference type="GO" id="GO:0003700">
    <property type="term" value="F:DNA-binding transcription factor activity"/>
    <property type="evidence" value="ECO:0007669"/>
    <property type="project" value="TreeGrafter"/>
</dbReference>